<dbReference type="GO" id="GO:0006886">
    <property type="term" value="P:intracellular protein transport"/>
    <property type="evidence" value="ECO:0007669"/>
    <property type="project" value="InterPro"/>
</dbReference>
<feature type="region of interest" description="Disordered" evidence="4">
    <location>
        <begin position="249"/>
        <end position="277"/>
    </location>
</feature>
<sequence length="347" mass="37792">LLVSDPLLPRIVAFIQEFPNYLQTIAHCARKTELALWQALFAVTGHPRELFEKCIRDGQLETAVSFLIILQNMESSSASQEHATILLEEALSKRQWLIARDIVRFLRAIDPSDIDGSPRTPPCQKTHRNVANVVSRIPTRISTDNSDETDSFVFGSYSAPGLITRPRFSQQEMVGSGAVGRKDSSGHAASKKVQKMSSSDAPLSPGIVAGVVSTYLDDVLNRHAAHLLEDCSIRDLGLITRPRFSQQEMVGSGAVGRKDSSGHAASKKVQKMSSSDAPLSPGIVAGVVSTYLDDVLNRHAAHLLEDCSIRDLALSVSTCNTYVPDDTLIAISNPSTPIEEREGILFF</sequence>
<evidence type="ECO:0000259" key="5">
    <source>
        <dbReference type="Pfam" id="PF07064"/>
    </source>
</evidence>
<feature type="region of interest" description="Disordered" evidence="4">
    <location>
        <begin position="170"/>
        <end position="201"/>
    </location>
</feature>
<evidence type="ECO:0000256" key="1">
    <source>
        <dbReference type="ARBA" id="ARBA00004370"/>
    </source>
</evidence>
<feature type="domain" description="RIC1 C-terminal alpha solenoid region" evidence="5">
    <location>
        <begin position="5"/>
        <end position="113"/>
    </location>
</feature>
<dbReference type="AlphaFoldDB" id="A0A183EA43"/>
<dbReference type="Pfam" id="PF07064">
    <property type="entry name" value="RIC1"/>
    <property type="match status" value="1"/>
</dbReference>
<dbReference type="InterPro" id="IPR009771">
    <property type="entry name" value="RIC1_C"/>
</dbReference>
<protein>
    <recommendedName>
        <fullName evidence="3">Protein RIC1 homolog</fullName>
    </recommendedName>
</protein>
<evidence type="ECO:0000256" key="2">
    <source>
        <dbReference type="ARBA" id="ARBA00023136"/>
    </source>
</evidence>
<name>A0A183EA43_9BILA</name>
<dbReference type="PANTHER" id="PTHR22746:SF10">
    <property type="entry name" value="GUANINE NUCLEOTIDE EXCHANGE FACTOR SUBUNIT RIC1"/>
    <property type="match status" value="1"/>
</dbReference>
<evidence type="ECO:0000313" key="6">
    <source>
        <dbReference type="WBParaSite" id="GPUH_0001785901-mRNA-1"/>
    </source>
</evidence>
<dbReference type="GO" id="GO:0005829">
    <property type="term" value="C:cytosol"/>
    <property type="evidence" value="ECO:0007669"/>
    <property type="project" value="TreeGrafter"/>
</dbReference>
<dbReference type="GO" id="GO:0042147">
    <property type="term" value="P:retrograde transport, endosome to Golgi"/>
    <property type="evidence" value="ECO:0007669"/>
    <property type="project" value="TreeGrafter"/>
</dbReference>
<proteinExistence type="predicted"/>
<dbReference type="WBParaSite" id="GPUH_0001785901-mRNA-1">
    <property type="protein sequence ID" value="GPUH_0001785901-mRNA-1"/>
    <property type="gene ID" value="GPUH_0001785901"/>
</dbReference>
<dbReference type="GO" id="GO:0000139">
    <property type="term" value="C:Golgi membrane"/>
    <property type="evidence" value="ECO:0007669"/>
    <property type="project" value="TreeGrafter"/>
</dbReference>
<organism evidence="6">
    <name type="scientific">Gongylonema pulchrum</name>
    <dbReference type="NCBI Taxonomy" id="637853"/>
    <lineage>
        <taxon>Eukaryota</taxon>
        <taxon>Metazoa</taxon>
        <taxon>Ecdysozoa</taxon>
        <taxon>Nematoda</taxon>
        <taxon>Chromadorea</taxon>
        <taxon>Rhabditida</taxon>
        <taxon>Spirurina</taxon>
        <taxon>Spiruromorpha</taxon>
        <taxon>Spiruroidea</taxon>
        <taxon>Gongylonematidae</taxon>
        <taxon>Gongylonema</taxon>
    </lineage>
</organism>
<evidence type="ECO:0000256" key="4">
    <source>
        <dbReference type="SAM" id="MobiDB-lite"/>
    </source>
</evidence>
<reference evidence="6" key="1">
    <citation type="submission" date="2016-06" db="UniProtKB">
        <authorList>
            <consortium name="WormBaseParasite"/>
        </authorList>
    </citation>
    <scope>IDENTIFICATION</scope>
</reference>
<comment type="subcellular location">
    <subcellularLocation>
        <location evidence="1">Membrane</location>
    </subcellularLocation>
</comment>
<dbReference type="InterPro" id="IPR040096">
    <property type="entry name" value="Ric1"/>
</dbReference>
<evidence type="ECO:0000256" key="3">
    <source>
        <dbReference type="ARBA" id="ARBA00029879"/>
    </source>
</evidence>
<keyword evidence="2" id="KW-0472">Membrane</keyword>
<accession>A0A183EA43</accession>
<dbReference type="GO" id="GO:0034066">
    <property type="term" value="C:Ric1-Rgp1 guanyl-nucleotide exchange factor complex"/>
    <property type="evidence" value="ECO:0007669"/>
    <property type="project" value="InterPro"/>
</dbReference>
<dbReference type="PANTHER" id="PTHR22746">
    <property type="entry name" value="RAB6A-GEF COMPLEX PARTNER PROTEIN 1"/>
    <property type="match status" value="1"/>
</dbReference>